<name>A0A1F6EDQ5_9BACT</name>
<proteinExistence type="predicted"/>
<gene>
    <name evidence="1" type="ORF">A3A35_02600</name>
</gene>
<dbReference type="AlphaFoldDB" id="A0A1F6EDQ5"/>
<sequence>MSAPDTNEAEVSALPYVVSADVRLLLEGWAKTADFKMPEERFFEELREEFSTYMKKIFPSFEFLHENTILAEMQELMKECGLPIVSLDRAYWHSNLAIELSRNVGTDMSDLGLAPRSGTPSLEQQVSFIASQAVEVVLVDDVIFSGDLIESVITSLKRCGVGVRAVYAAVGVANGVNRVQQHVEKVRCIRLYRAVRDEVCERDFYPGVPFSGRSLVGGDNVGLPYVLPFGNPVEWASIPQDCVDDFSRFCIRQTRTLFREIGRVSEREVRCCDLPRKVHKISSSNKRFVDVLS</sequence>
<evidence type="ECO:0000313" key="2">
    <source>
        <dbReference type="Proteomes" id="UP000179115"/>
    </source>
</evidence>
<organism evidence="1 2">
    <name type="scientific">Candidatus Kaiserbacteria bacterium RIFCSPLOWO2_01_FULL_51_21</name>
    <dbReference type="NCBI Taxonomy" id="1798508"/>
    <lineage>
        <taxon>Bacteria</taxon>
        <taxon>Candidatus Kaiseribacteriota</taxon>
    </lineage>
</organism>
<comment type="caution">
    <text evidence="1">The sequence shown here is derived from an EMBL/GenBank/DDBJ whole genome shotgun (WGS) entry which is preliminary data.</text>
</comment>
<protein>
    <recommendedName>
        <fullName evidence="3">Phosphoribosyltransferase domain-containing protein</fullName>
    </recommendedName>
</protein>
<dbReference type="Proteomes" id="UP000179115">
    <property type="component" value="Unassembled WGS sequence"/>
</dbReference>
<dbReference type="STRING" id="1798508.A3A35_02600"/>
<dbReference type="Gene3D" id="3.40.50.2020">
    <property type="match status" value="1"/>
</dbReference>
<reference evidence="1 2" key="1">
    <citation type="journal article" date="2016" name="Nat. Commun.">
        <title>Thousands of microbial genomes shed light on interconnected biogeochemical processes in an aquifer system.</title>
        <authorList>
            <person name="Anantharaman K."/>
            <person name="Brown C.T."/>
            <person name="Hug L.A."/>
            <person name="Sharon I."/>
            <person name="Castelle C.J."/>
            <person name="Probst A.J."/>
            <person name="Thomas B.C."/>
            <person name="Singh A."/>
            <person name="Wilkins M.J."/>
            <person name="Karaoz U."/>
            <person name="Brodie E.L."/>
            <person name="Williams K.H."/>
            <person name="Hubbard S.S."/>
            <person name="Banfield J.F."/>
        </authorList>
    </citation>
    <scope>NUCLEOTIDE SEQUENCE [LARGE SCALE GENOMIC DNA]</scope>
</reference>
<dbReference type="EMBL" id="MFLV01000009">
    <property type="protein sequence ID" value="OGG71786.1"/>
    <property type="molecule type" value="Genomic_DNA"/>
</dbReference>
<accession>A0A1F6EDQ5</accession>
<dbReference type="InterPro" id="IPR029057">
    <property type="entry name" value="PRTase-like"/>
</dbReference>
<evidence type="ECO:0008006" key="3">
    <source>
        <dbReference type="Google" id="ProtNLM"/>
    </source>
</evidence>
<evidence type="ECO:0000313" key="1">
    <source>
        <dbReference type="EMBL" id="OGG71786.1"/>
    </source>
</evidence>
<dbReference type="SUPFAM" id="SSF53271">
    <property type="entry name" value="PRTase-like"/>
    <property type="match status" value="1"/>
</dbReference>